<proteinExistence type="predicted"/>
<keyword evidence="2" id="KW-1185">Reference proteome</keyword>
<dbReference type="RefSeq" id="WP_143908291.1">
    <property type="nucleotide sequence ID" value="NZ_CP041765.1"/>
</dbReference>
<dbReference type="EMBL" id="CP041765">
    <property type="protein sequence ID" value="QDQ97521.1"/>
    <property type="molecule type" value="Genomic_DNA"/>
</dbReference>
<dbReference type="AlphaFoldDB" id="A0A516X4E0"/>
<dbReference type="KEGG" id="toy:FO059_09505"/>
<dbReference type="OrthoDB" id="3770894at2"/>
<accession>A0A516X4E0</accession>
<evidence type="ECO:0000313" key="1">
    <source>
        <dbReference type="EMBL" id="QDQ97521.1"/>
    </source>
</evidence>
<evidence type="ECO:0000313" key="2">
    <source>
        <dbReference type="Proteomes" id="UP000317344"/>
    </source>
</evidence>
<sequence>MHDPTAPDAQAPLPTDAQLRFERAGLELLDDPLIRAARDDVRRMYEADPQAATDAGRATLEPAVDAATLASVHMALHDPARPALVWTACAPHAWCGLRVPGSGYGIDNPDNIHRHAVLDGDATYLIRGELPARPPAQQSFVLYGQTPGTGAVTKEGAPVQGALTDAGFRIDGGRFTVTVGPGDGAGDTPHLRTTPGRNFLISRNALTDWTTQLPARLTIEQIDGPAPKSPAPGRTREHAAELVRTVGRYWLEWDNAYIFSKPANAVTPPPGLRASGFGCATSGHFRLEPGQALVVRVDRLAADYVGFQVTDPWGVAREHVARSGSINSAQAVPDDDGLYTYAICAEDPGVANWLDTGGLGAGIYAIRWQGLPAGADASRAVRGAEVVDGASVPSVVDPAERAAANAARVADYRRRMFAWE</sequence>
<name>A0A516X4E0_9ACTN</name>
<organism evidence="1 2">
    <name type="scientific">Tomitella fengzijianii</name>
    <dbReference type="NCBI Taxonomy" id="2597660"/>
    <lineage>
        <taxon>Bacteria</taxon>
        <taxon>Bacillati</taxon>
        <taxon>Actinomycetota</taxon>
        <taxon>Actinomycetes</taxon>
        <taxon>Mycobacteriales</taxon>
        <taxon>Tomitella</taxon>
    </lineage>
</organism>
<protein>
    <recommendedName>
        <fullName evidence="3">DUF1214 domain-containing protein</fullName>
    </recommendedName>
</protein>
<evidence type="ECO:0008006" key="3">
    <source>
        <dbReference type="Google" id="ProtNLM"/>
    </source>
</evidence>
<reference evidence="1 2" key="1">
    <citation type="submission" date="2019-07" db="EMBL/GenBank/DDBJ databases">
        <title>Tomitella cavernea sp. nov., an actinomycete isolated from soil.</title>
        <authorList>
            <person name="Cheng J."/>
        </authorList>
    </citation>
    <scope>NUCLEOTIDE SEQUENCE [LARGE SCALE GENOMIC DNA]</scope>
    <source>
        <strain evidence="1 2">HY188</strain>
    </source>
</reference>
<reference evidence="1 2" key="2">
    <citation type="submission" date="2019-07" db="EMBL/GenBank/DDBJ databases">
        <authorList>
            <person name="Huang Y."/>
        </authorList>
    </citation>
    <scope>NUCLEOTIDE SEQUENCE [LARGE SCALE GENOMIC DNA]</scope>
    <source>
        <strain evidence="1 2">HY188</strain>
    </source>
</reference>
<gene>
    <name evidence="1" type="ORF">FO059_09505</name>
</gene>
<dbReference type="Proteomes" id="UP000317344">
    <property type="component" value="Chromosome"/>
</dbReference>